<name>A0ABQ8BI61_BRANA</name>
<dbReference type="InterPro" id="IPR005048">
    <property type="entry name" value="DUF287"/>
</dbReference>
<feature type="region of interest" description="Disordered" evidence="1">
    <location>
        <begin position="460"/>
        <end position="559"/>
    </location>
</feature>
<evidence type="ECO:0000313" key="4">
    <source>
        <dbReference type="Proteomes" id="UP000824890"/>
    </source>
</evidence>
<feature type="compositionally biased region" description="Basic and acidic residues" evidence="1">
    <location>
        <begin position="396"/>
        <end position="413"/>
    </location>
</feature>
<organism evidence="3 4">
    <name type="scientific">Brassica napus</name>
    <name type="common">Rape</name>
    <dbReference type="NCBI Taxonomy" id="3708"/>
    <lineage>
        <taxon>Eukaryota</taxon>
        <taxon>Viridiplantae</taxon>
        <taxon>Streptophyta</taxon>
        <taxon>Embryophyta</taxon>
        <taxon>Tracheophyta</taxon>
        <taxon>Spermatophyta</taxon>
        <taxon>Magnoliopsida</taxon>
        <taxon>eudicotyledons</taxon>
        <taxon>Gunneridae</taxon>
        <taxon>Pentapetalae</taxon>
        <taxon>rosids</taxon>
        <taxon>malvids</taxon>
        <taxon>Brassicales</taxon>
        <taxon>Brassicaceae</taxon>
        <taxon>Brassiceae</taxon>
        <taxon>Brassica</taxon>
    </lineage>
</organism>
<protein>
    <recommendedName>
        <fullName evidence="2">DUF287 domain-containing protein</fullName>
    </recommendedName>
</protein>
<accession>A0ABQ8BI61</accession>
<feature type="compositionally biased region" description="Basic and acidic residues" evidence="1">
    <location>
        <begin position="475"/>
        <end position="492"/>
    </location>
</feature>
<feature type="non-terminal residue" evidence="3">
    <location>
        <position position="1"/>
    </location>
</feature>
<evidence type="ECO:0000259" key="2">
    <source>
        <dbReference type="Pfam" id="PF03384"/>
    </source>
</evidence>
<feature type="compositionally biased region" description="Basic and acidic residues" evidence="1">
    <location>
        <begin position="598"/>
        <end position="616"/>
    </location>
</feature>
<comment type="caution">
    <text evidence="3">The sequence shown here is derived from an EMBL/GenBank/DDBJ whole genome shotgun (WGS) entry which is preliminary data.</text>
</comment>
<keyword evidence="4" id="KW-1185">Reference proteome</keyword>
<feature type="compositionally biased region" description="Acidic residues" evidence="1">
    <location>
        <begin position="331"/>
        <end position="356"/>
    </location>
</feature>
<evidence type="ECO:0000256" key="1">
    <source>
        <dbReference type="SAM" id="MobiDB-lite"/>
    </source>
</evidence>
<feature type="compositionally biased region" description="Acidic residues" evidence="1">
    <location>
        <begin position="493"/>
        <end position="511"/>
    </location>
</feature>
<proteinExistence type="predicted"/>
<sequence length="659" mass="74582">LVPLRLLSCDCDETLASEMKGRKRKNPSTTCVGVSSRTRARKAVSAGNEPARETTVVSLSVDSESNDMSAVSSKVINSVLVPTVGEEIMLARIIDEEREYHCEGSTSDTWNHWLNVKQKKIFWKELYDLDKKDKEKVTFLEDSSSKSGLESLKALEEKILGAMSEGFSGLKSVVEAKLGDMDVRMSKFEKNQRQLRRRAKKIEEKLTSIESNKNEERNYGEDMDFGWDDRDYGRAEGKENSEKAKEDKENSESGEEKDVVSGGENNKDGEKENNEKGEEEKDQEPEKDKENSDSVEKGEEYVEESDEENFLLRLQERVRVQAEEFWRTIDDESEAEEEVEKEGEEEAEKEGEEEGEKEVQEEKEGEKEVQEEKEGEKEAEKEVQEEKEGEEEGEKEAEKEVQEEKEAEKEESKGTPTSTGVIVITPRGRTKAAAARKAISISPEIVVVTGIAELAEKEVEVEATQTEQEAIQTEIVEKEAEVTEKDAELAEKEDQDVDEEEEKAEESEDNPMESPSEKHAELAEKSVESDVVLDVEEEEEKAEEIEDNLVESPAKKQTELAEKSVEIELKTKRKPRVKVIAVPYGILRAERLAKMRAEAEKKKKAKADGAPKKTEATLKPCTPLPEKRKSEPSRWVQSPFTEGKTDELEVPKKKLKTKT</sequence>
<gene>
    <name evidence="3" type="ORF">HID58_044005</name>
</gene>
<feature type="compositionally biased region" description="Basic and acidic residues" evidence="1">
    <location>
        <begin position="515"/>
        <end position="528"/>
    </location>
</feature>
<feature type="compositionally biased region" description="Basic and acidic residues" evidence="1">
    <location>
        <begin position="227"/>
        <end position="300"/>
    </location>
</feature>
<feature type="compositionally biased region" description="Acidic residues" evidence="1">
    <location>
        <begin position="531"/>
        <end position="549"/>
    </location>
</feature>
<dbReference type="Proteomes" id="UP000824890">
    <property type="component" value="Unassembled WGS sequence"/>
</dbReference>
<feature type="compositionally biased region" description="Basic and acidic residues" evidence="1">
    <location>
        <begin position="643"/>
        <end position="652"/>
    </location>
</feature>
<feature type="region of interest" description="Disordered" evidence="1">
    <location>
        <begin position="327"/>
        <end position="430"/>
    </location>
</feature>
<feature type="region of interest" description="Disordered" evidence="1">
    <location>
        <begin position="598"/>
        <end position="659"/>
    </location>
</feature>
<feature type="region of interest" description="Disordered" evidence="1">
    <location>
        <begin position="213"/>
        <end position="310"/>
    </location>
</feature>
<feature type="domain" description="DUF287" evidence="2">
    <location>
        <begin position="76"/>
        <end position="127"/>
    </location>
</feature>
<evidence type="ECO:0000313" key="3">
    <source>
        <dbReference type="EMBL" id="KAH0904502.1"/>
    </source>
</evidence>
<feature type="compositionally biased region" description="Basic and acidic residues" evidence="1">
    <location>
        <begin position="357"/>
        <end position="386"/>
    </location>
</feature>
<dbReference type="Pfam" id="PF03384">
    <property type="entry name" value="DUF287"/>
    <property type="match status" value="1"/>
</dbReference>
<reference evidence="3 4" key="1">
    <citation type="submission" date="2021-05" db="EMBL/GenBank/DDBJ databases">
        <title>Genome Assembly of Synthetic Allotetraploid Brassica napus Reveals Homoeologous Exchanges between Subgenomes.</title>
        <authorList>
            <person name="Davis J.T."/>
        </authorList>
    </citation>
    <scope>NUCLEOTIDE SEQUENCE [LARGE SCALE GENOMIC DNA]</scope>
    <source>
        <strain evidence="4">cv. Da-Ae</strain>
        <tissue evidence="3">Seedling</tissue>
    </source>
</reference>
<dbReference type="EMBL" id="JAGKQM010000011">
    <property type="protein sequence ID" value="KAH0904502.1"/>
    <property type="molecule type" value="Genomic_DNA"/>
</dbReference>
<feature type="compositionally biased region" description="Low complexity" evidence="1">
    <location>
        <begin position="462"/>
        <end position="474"/>
    </location>
</feature>